<gene>
    <name evidence="3" type="ORF">I4X03_014820</name>
</gene>
<organism evidence="3 4">
    <name type="scientific">Massilia soli</name>
    <dbReference type="NCBI Taxonomy" id="2792854"/>
    <lineage>
        <taxon>Bacteria</taxon>
        <taxon>Pseudomonadati</taxon>
        <taxon>Pseudomonadota</taxon>
        <taxon>Betaproteobacteria</taxon>
        <taxon>Burkholderiales</taxon>
        <taxon>Oxalobacteraceae</taxon>
        <taxon>Telluria group</taxon>
        <taxon>Massilia</taxon>
    </lineage>
</organism>
<feature type="region of interest" description="Disordered" evidence="1">
    <location>
        <begin position="241"/>
        <end position="271"/>
    </location>
</feature>
<protein>
    <submittedName>
        <fullName evidence="3">Sel1 repeat family protein</fullName>
    </submittedName>
</protein>
<feature type="signal peptide" evidence="2">
    <location>
        <begin position="1"/>
        <end position="18"/>
    </location>
</feature>
<sequence length="271" mass="29216">MRAFILAVALSLPGAAFADDLLDANKALVAKSYPQALQLYTKLAAAGNAEARFRLGEMYWYGQGVPADSAKGDALFAQAAAAGIADARTAMARTGLRAQRSAEIAYWTDKYDGADLTSGKYRCERPAMPAMSKSNSEIAATSAAYNAWTACYNGMIANLSDAMPPGKRIPADIIDLMTEAEFDKARTHLDRVYARVADTAQAGAAEMVAQHGAWEKSTVTFVADKNRLLSVRSKMEKEQLELRMHQLAGRQTEANPPRDSAPPPRPRAVGK</sequence>
<keyword evidence="2" id="KW-0732">Signal</keyword>
<evidence type="ECO:0000313" key="4">
    <source>
        <dbReference type="Proteomes" id="UP000809349"/>
    </source>
</evidence>
<evidence type="ECO:0000313" key="3">
    <source>
        <dbReference type="EMBL" id="MBZ2208535.1"/>
    </source>
</evidence>
<dbReference type="RefSeq" id="WP_223469012.1">
    <property type="nucleotide sequence ID" value="NZ_JAFBIL020000005.1"/>
</dbReference>
<accession>A0ABS7SRH2</accession>
<reference evidence="3 4" key="2">
    <citation type="submission" date="2021-08" db="EMBL/GenBank/DDBJ databases">
        <title>Massilia sp. R798.</title>
        <authorList>
            <person name="Baek J.H."/>
            <person name="Jung H.S."/>
            <person name="Kim K.R."/>
            <person name="Jeon C.O."/>
        </authorList>
    </citation>
    <scope>NUCLEOTIDE SEQUENCE [LARGE SCALE GENOMIC DNA]</scope>
    <source>
        <strain evidence="3 4">R798</strain>
    </source>
</reference>
<evidence type="ECO:0000256" key="1">
    <source>
        <dbReference type="SAM" id="MobiDB-lite"/>
    </source>
</evidence>
<dbReference type="InterPro" id="IPR011990">
    <property type="entry name" value="TPR-like_helical_dom_sf"/>
</dbReference>
<reference evidence="3 4" key="1">
    <citation type="submission" date="2021-01" db="EMBL/GenBank/DDBJ databases">
        <authorList>
            <person name="Ruan W."/>
            <person name="Khan S.A."/>
            <person name="Jeon C.O."/>
        </authorList>
    </citation>
    <scope>NUCLEOTIDE SEQUENCE [LARGE SCALE GENOMIC DNA]</scope>
    <source>
        <strain evidence="3 4">R798</strain>
    </source>
</reference>
<dbReference type="Proteomes" id="UP000809349">
    <property type="component" value="Unassembled WGS sequence"/>
</dbReference>
<dbReference type="EMBL" id="JAFBIL020000005">
    <property type="protein sequence ID" value="MBZ2208535.1"/>
    <property type="molecule type" value="Genomic_DNA"/>
</dbReference>
<feature type="chain" id="PRO_5045051567" evidence="2">
    <location>
        <begin position="19"/>
        <end position="271"/>
    </location>
</feature>
<dbReference type="InterPro" id="IPR006597">
    <property type="entry name" value="Sel1-like"/>
</dbReference>
<dbReference type="SMART" id="SM00671">
    <property type="entry name" value="SEL1"/>
    <property type="match status" value="2"/>
</dbReference>
<evidence type="ECO:0000256" key="2">
    <source>
        <dbReference type="SAM" id="SignalP"/>
    </source>
</evidence>
<proteinExistence type="predicted"/>
<comment type="caution">
    <text evidence="3">The sequence shown here is derived from an EMBL/GenBank/DDBJ whole genome shotgun (WGS) entry which is preliminary data.</text>
</comment>
<feature type="compositionally biased region" description="Pro residues" evidence="1">
    <location>
        <begin position="259"/>
        <end position="271"/>
    </location>
</feature>
<name>A0ABS7SRH2_9BURK</name>
<keyword evidence="4" id="KW-1185">Reference proteome</keyword>
<dbReference type="Gene3D" id="1.25.40.10">
    <property type="entry name" value="Tetratricopeptide repeat domain"/>
    <property type="match status" value="1"/>
</dbReference>
<dbReference type="SUPFAM" id="SSF81901">
    <property type="entry name" value="HCP-like"/>
    <property type="match status" value="1"/>
</dbReference>